<sequence length="207" mass="23907">MRQNQSHQLQRNHYLGDLVKENRQHRLQSLPLLRFNLNRRLLCKRSHRMTSTVSKSLSCLTTRNLKITKTKIKDPLDLEPADMEARSTCPHNRFPEMIHVISASALGVTLFVCSKVVHLQYQGAHPRLLLSEVRVPRRNGNGAESDNVDDNDDHDVTAPFLGTRLQGACYQDWLSNPRQGLQDWRSDQVCFGTLSALHMRWRRSNEM</sequence>
<comment type="caution">
    <text evidence="1">The sequence shown here is derived from an EMBL/GenBank/DDBJ whole genome shotgun (WGS) entry which is preliminary data.</text>
</comment>
<gene>
    <name evidence="1" type="ORF">ACAOBT_LOCUS20896</name>
</gene>
<evidence type="ECO:0000313" key="2">
    <source>
        <dbReference type="Proteomes" id="UP001152888"/>
    </source>
</evidence>
<accession>A0A9P0PN69</accession>
<reference evidence="1" key="1">
    <citation type="submission" date="2022-03" db="EMBL/GenBank/DDBJ databases">
        <authorList>
            <person name="Sayadi A."/>
        </authorList>
    </citation>
    <scope>NUCLEOTIDE SEQUENCE</scope>
</reference>
<dbReference type="Proteomes" id="UP001152888">
    <property type="component" value="Unassembled WGS sequence"/>
</dbReference>
<dbReference type="AlphaFoldDB" id="A0A9P0PN69"/>
<evidence type="ECO:0000313" key="1">
    <source>
        <dbReference type="EMBL" id="CAH1992495.1"/>
    </source>
</evidence>
<keyword evidence="2" id="KW-1185">Reference proteome</keyword>
<protein>
    <submittedName>
        <fullName evidence="1">Uncharacterized protein</fullName>
    </submittedName>
</protein>
<dbReference type="EMBL" id="CAKOFQ010007145">
    <property type="protein sequence ID" value="CAH1992495.1"/>
    <property type="molecule type" value="Genomic_DNA"/>
</dbReference>
<name>A0A9P0PN69_ACAOB</name>
<proteinExistence type="predicted"/>
<organism evidence="1 2">
    <name type="scientific">Acanthoscelides obtectus</name>
    <name type="common">Bean weevil</name>
    <name type="synonym">Bruchus obtectus</name>
    <dbReference type="NCBI Taxonomy" id="200917"/>
    <lineage>
        <taxon>Eukaryota</taxon>
        <taxon>Metazoa</taxon>
        <taxon>Ecdysozoa</taxon>
        <taxon>Arthropoda</taxon>
        <taxon>Hexapoda</taxon>
        <taxon>Insecta</taxon>
        <taxon>Pterygota</taxon>
        <taxon>Neoptera</taxon>
        <taxon>Endopterygota</taxon>
        <taxon>Coleoptera</taxon>
        <taxon>Polyphaga</taxon>
        <taxon>Cucujiformia</taxon>
        <taxon>Chrysomeloidea</taxon>
        <taxon>Chrysomelidae</taxon>
        <taxon>Bruchinae</taxon>
        <taxon>Bruchini</taxon>
        <taxon>Acanthoscelides</taxon>
    </lineage>
</organism>